<gene>
    <name evidence="7" type="ORF">ISP17_11390</name>
</gene>
<sequence>MSLPEALNPGSTGERILRIGTERAVVDEAARTVTLAFASETPVQRFWGNEILDVQSRSIRLDRLNAGGPLLMDHDMCDQVGVIESVQIGTDRVARAVVRFGKSARANEVFQDVVDGIRQNVSVGYLIHNAMLESENEGVGTYRVDDWEPYEISMVSVPADIKAGIGRQAEPPKPRIPEITMSETTTAPDNTAAIEAARAAGTEGERKRVAEITAAADALKNYKGVRDLATAAVTGGWPLEQFRAKVMDAIATQPLPTANIGMTEGEAKRFSFVRALNALANPGDARAREEAAFEFEASRAAADKQGRSVKGLLVPFDVLNAKRELTVGTPANGGDLVATDLLSGNFIDLLRNRMVLNKMGTQFLSGLVGNVAIPRQTGGATFYIVTEGNAPTASLQSFDQVPMSPKTGAGRTQISRKLLLQSSISIESFVQRDLATVMALGMQAIGIKGGGSNEPVGILATSGIGSVVGGTNGAAPTWGNIIDLETAIAQANADVGAMGYLTNAKVRGKLKQTQKFSGANADPIWGDGNTPLNGYMAGVTNAVPSNLTKGTSAGDCSAIIFGNFADLIYGMWGGLELQVDPYSSGDTGSVIVRAFQDFDVAVRHAESFAAMQDALTA</sequence>
<dbReference type="Pfam" id="PF04586">
    <property type="entry name" value="Peptidase_S78"/>
    <property type="match status" value="1"/>
</dbReference>
<dbReference type="NCBIfam" id="TIGR01554">
    <property type="entry name" value="major_cap_HK97"/>
    <property type="match status" value="1"/>
</dbReference>
<evidence type="ECO:0000256" key="4">
    <source>
        <dbReference type="ARBA" id="ARBA00022801"/>
    </source>
</evidence>
<keyword evidence="3" id="KW-0645">Protease</keyword>
<evidence type="ECO:0000256" key="3">
    <source>
        <dbReference type="ARBA" id="ARBA00022670"/>
    </source>
</evidence>
<keyword evidence="4" id="KW-0378">Hydrolase</keyword>
<accession>A0ABW8JWD0</accession>
<comment type="caution">
    <text evidence="7">The sequence shown here is derived from an EMBL/GenBank/DDBJ whole genome shotgun (WGS) entry which is preliminary data.</text>
</comment>
<dbReference type="Proteomes" id="UP001620460">
    <property type="component" value="Unassembled WGS sequence"/>
</dbReference>
<proteinExistence type="predicted"/>
<dbReference type="EMBL" id="JADIKM010000003">
    <property type="protein sequence ID" value="MFK2904570.1"/>
    <property type="molecule type" value="Genomic_DNA"/>
</dbReference>
<dbReference type="InterPro" id="IPR054612">
    <property type="entry name" value="Phage_capsid-like_C"/>
</dbReference>
<feature type="domain" description="Prohead serine protease" evidence="5">
    <location>
        <begin position="69"/>
        <end position="164"/>
    </location>
</feature>
<name>A0ABW8JWD0_9GAMM</name>
<dbReference type="InterPro" id="IPR024455">
    <property type="entry name" value="Phage_capsid"/>
</dbReference>
<evidence type="ECO:0000313" key="7">
    <source>
        <dbReference type="EMBL" id="MFK2904570.1"/>
    </source>
</evidence>
<protein>
    <submittedName>
        <fullName evidence="7">Phage major capsid protein</fullName>
    </submittedName>
</protein>
<evidence type="ECO:0000259" key="6">
    <source>
        <dbReference type="Pfam" id="PF05065"/>
    </source>
</evidence>
<keyword evidence="8" id="KW-1185">Reference proteome</keyword>
<organism evidence="7 8">
    <name type="scientific">Dyella ginsengisoli</name>
    <dbReference type="NCBI Taxonomy" id="363848"/>
    <lineage>
        <taxon>Bacteria</taxon>
        <taxon>Pseudomonadati</taxon>
        <taxon>Pseudomonadota</taxon>
        <taxon>Gammaproteobacteria</taxon>
        <taxon>Lysobacterales</taxon>
        <taxon>Rhodanobacteraceae</taxon>
        <taxon>Dyella</taxon>
    </lineage>
</organism>
<evidence type="ECO:0000256" key="2">
    <source>
        <dbReference type="ARBA" id="ARBA00022612"/>
    </source>
</evidence>
<keyword evidence="2" id="KW-1188">Viral release from host cell</keyword>
<comment type="subcellular location">
    <subcellularLocation>
        <location evidence="1">Virion</location>
    </subcellularLocation>
</comment>
<evidence type="ECO:0000256" key="1">
    <source>
        <dbReference type="ARBA" id="ARBA00004328"/>
    </source>
</evidence>
<dbReference type="SUPFAM" id="SSF56563">
    <property type="entry name" value="Major capsid protein gp5"/>
    <property type="match status" value="1"/>
</dbReference>
<reference evidence="7 8" key="1">
    <citation type="submission" date="2020-10" db="EMBL/GenBank/DDBJ databases">
        <title>Phylogeny of dyella-like bacteria.</title>
        <authorList>
            <person name="Fu J."/>
        </authorList>
    </citation>
    <scope>NUCLEOTIDE SEQUENCE [LARGE SCALE GENOMIC DNA]</scope>
    <source>
        <strain evidence="7 8">Gsoil3046</strain>
    </source>
</reference>
<evidence type="ECO:0000313" key="8">
    <source>
        <dbReference type="Proteomes" id="UP001620460"/>
    </source>
</evidence>
<dbReference type="Gene3D" id="3.30.2400.10">
    <property type="entry name" value="Major capsid protein gp5"/>
    <property type="match status" value="1"/>
</dbReference>
<dbReference type="InterPro" id="IPR054613">
    <property type="entry name" value="Peptidase_S78_dom"/>
</dbReference>
<feature type="domain" description="Phage capsid-like C-terminal" evidence="6">
    <location>
        <begin position="333"/>
        <end position="612"/>
    </location>
</feature>
<evidence type="ECO:0000259" key="5">
    <source>
        <dbReference type="Pfam" id="PF04586"/>
    </source>
</evidence>
<dbReference type="Pfam" id="PF05065">
    <property type="entry name" value="Phage_capsid"/>
    <property type="match status" value="1"/>
</dbReference>
<dbReference type="RefSeq" id="WP_404633213.1">
    <property type="nucleotide sequence ID" value="NZ_JADIKM010000003.1"/>
</dbReference>